<keyword evidence="1" id="KW-0732">Signal</keyword>
<comment type="caution">
    <text evidence="2">The sequence shown here is derived from an EMBL/GenBank/DDBJ whole genome shotgun (WGS) entry which is preliminary data.</text>
</comment>
<dbReference type="Pfam" id="PF06035">
    <property type="entry name" value="Peptidase_C93"/>
    <property type="match status" value="1"/>
</dbReference>
<reference evidence="2 3" key="1">
    <citation type="submission" date="2020-06" db="EMBL/GenBank/DDBJ databases">
        <authorList>
            <person name="Kim S.-J."/>
            <person name="Park S.-J."/>
        </authorList>
    </citation>
    <scope>NUCLEOTIDE SEQUENCE [LARGE SCALE GENOMIC DNA]</scope>
    <source>
        <strain evidence="2 3">SW-151</strain>
    </source>
</reference>
<evidence type="ECO:0000313" key="2">
    <source>
        <dbReference type="EMBL" id="NVD28386.1"/>
    </source>
</evidence>
<sequence>MSISRSFSGAKSSSLSGGTTAALAKCMCWKTAIPALIFQLALSNAAMASSIDVDRHDDSSCRTFVNPVASKSEAILGRTMSALEAIQANQRVDAEPACRGASAISSEPAVIVSNQLPLAAFSPFARSYNAVKMSAITTNPPWLAQALAIRTSPAVLKQAPAILTEDQFRQQSAPFARTAFANFRLPLNPVHFPPRETTPVEPYARIASAEISDGNELPAPNALKEPKSERAVITPFNGKPDIFGSVALRVSHTPLDRKWTGAQNSRERTMARAALVRAGGTVDASHQETNIRAVNRWINANIKYVEDRKLYGQADHWASVGATLRSGRGDCEDFAIAKMQLLQASGVKASDMFLVIAKDLVRRADHSLLVIRVGNRMLVLDNETDQILNADDVRDYRPIMSYSANGKWLHGYPAKPSGTQIASLAVGR</sequence>
<evidence type="ECO:0000313" key="3">
    <source>
        <dbReference type="Proteomes" id="UP000652427"/>
    </source>
</evidence>
<accession>A0ABX2N3T8</accession>
<dbReference type="InterPro" id="IPR010319">
    <property type="entry name" value="Transglutaminase-like_Cys_pept"/>
</dbReference>
<dbReference type="Gene3D" id="3.10.620.30">
    <property type="match status" value="1"/>
</dbReference>
<dbReference type="Proteomes" id="UP000652427">
    <property type="component" value="Unassembled WGS sequence"/>
</dbReference>
<dbReference type="SUPFAM" id="SSF54001">
    <property type="entry name" value="Cysteine proteinases"/>
    <property type="match status" value="1"/>
</dbReference>
<evidence type="ECO:0000256" key="1">
    <source>
        <dbReference type="SAM" id="SignalP"/>
    </source>
</evidence>
<proteinExistence type="predicted"/>
<keyword evidence="3" id="KW-1185">Reference proteome</keyword>
<gene>
    <name evidence="2" type="ORF">HUO14_10780</name>
</gene>
<feature type="signal peptide" evidence="1">
    <location>
        <begin position="1"/>
        <end position="48"/>
    </location>
</feature>
<dbReference type="EMBL" id="JABWMH010000003">
    <property type="protein sequence ID" value="NVD28386.1"/>
    <property type="molecule type" value="Genomic_DNA"/>
</dbReference>
<dbReference type="InterPro" id="IPR038765">
    <property type="entry name" value="Papain-like_cys_pep_sf"/>
</dbReference>
<organism evidence="2 3">
    <name type="scientific">Parasphingorhabdus flavimaris</name>
    <dbReference type="NCBI Taxonomy" id="266812"/>
    <lineage>
        <taxon>Bacteria</taxon>
        <taxon>Pseudomonadati</taxon>
        <taxon>Pseudomonadota</taxon>
        <taxon>Alphaproteobacteria</taxon>
        <taxon>Sphingomonadales</taxon>
        <taxon>Sphingomonadaceae</taxon>
        <taxon>Parasphingorhabdus</taxon>
    </lineage>
</organism>
<feature type="chain" id="PRO_5047347676" evidence="1">
    <location>
        <begin position="49"/>
        <end position="428"/>
    </location>
</feature>
<dbReference type="PANTHER" id="PTHR39327:SF1">
    <property type="entry name" value="BLR5470 PROTEIN"/>
    <property type="match status" value="1"/>
</dbReference>
<dbReference type="RefSeq" id="WP_176279844.1">
    <property type="nucleotide sequence ID" value="NZ_JABWMH010000003.1"/>
</dbReference>
<protein>
    <submittedName>
        <fullName evidence="2">Transglutaminase-like cysteine peptidase</fullName>
    </submittedName>
</protein>
<dbReference type="PANTHER" id="PTHR39327">
    <property type="match status" value="1"/>
</dbReference>
<name>A0ABX2N3T8_9SPHN</name>